<name>A0A016U6T0_9BILA</name>
<feature type="domain" description="FYVE-type" evidence="10">
    <location>
        <begin position="1064"/>
        <end position="1115"/>
    </location>
</feature>
<feature type="repeat" description="ANK" evidence="6">
    <location>
        <begin position="359"/>
        <end position="391"/>
    </location>
</feature>
<reference evidence="12" key="1">
    <citation type="journal article" date="2015" name="Nat. Genet.">
        <title>The genome and transcriptome of the zoonotic hookworm Ancylostoma ceylanicum identify infection-specific gene families.</title>
        <authorList>
            <person name="Schwarz E.M."/>
            <person name="Hu Y."/>
            <person name="Antoshechkin I."/>
            <person name="Miller M.M."/>
            <person name="Sternberg P.W."/>
            <person name="Aroian R.V."/>
        </authorList>
    </citation>
    <scope>NUCLEOTIDE SEQUENCE</scope>
    <source>
        <strain evidence="12">HY135</strain>
    </source>
</reference>
<dbReference type="PROSITE" id="PS50088">
    <property type="entry name" value="ANK_REPEAT"/>
    <property type="match status" value="5"/>
</dbReference>
<dbReference type="PANTHER" id="PTHR24198">
    <property type="entry name" value="ANKYRIN REPEAT AND PROTEIN KINASE DOMAIN-CONTAINING PROTEIN"/>
    <property type="match status" value="1"/>
</dbReference>
<gene>
    <name evidence="11" type="primary">Acey_s0054.g2466</name>
    <name evidence="11" type="synonym">Acey-F22G12.4</name>
    <name evidence="11" type="ORF">Y032_0054g2466</name>
</gene>
<dbReference type="Pfam" id="PF01363">
    <property type="entry name" value="FYVE"/>
    <property type="match status" value="1"/>
</dbReference>
<dbReference type="InterPro" id="IPR013083">
    <property type="entry name" value="Znf_RING/FYVE/PHD"/>
</dbReference>
<feature type="repeat" description="ANK" evidence="6">
    <location>
        <begin position="460"/>
        <end position="492"/>
    </location>
</feature>
<evidence type="ECO:0000256" key="5">
    <source>
        <dbReference type="ARBA" id="ARBA00023043"/>
    </source>
</evidence>
<dbReference type="CDD" id="cd18501">
    <property type="entry name" value="BACK_ANKFY1_Rank5"/>
    <property type="match status" value="1"/>
</dbReference>
<dbReference type="GO" id="GO:0008270">
    <property type="term" value="F:zinc ion binding"/>
    <property type="evidence" value="ECO:0007669"/>
    <property type="project" value="UniProtKB-KW"/>
</dbReference>
<feature type="repeat" description="ANK" evidence="6">
    <location>
        <begin position="427"/>
        <end position="459"/>
    </location>
</feature>
<dbReference type="SUPFAM" id="SSF48403">
    <property type="entry name" value="Ankyrin repeat"/>
    <property type="match status" value="4"/>
</dbReference>
<keyword evidence="5 6" id="KW-0040">ANK repeat</keyword>
<dbReference type="SUPFAM" id="SSF54695">
    <property type="entry name" value="POZ domain"/>
    <property type="match status" value="1"/>
</dbReference>
<keyword evidence="12" id="KW-1185">Reference proteome</keyword>
<evidence type="ECO:0000313" key="11">
    <source>
        <dbReference type="EMBL" id="EYC10626.1"/>
    </source>
</evidence>
<evidence type="ECO:0000256" key="8">
    <source>
        <dbReference type="SAM" id="Coils"/>
    </source>
</evidence>
<keyword evidence="3 7" id="KW-0863">Zinc-finger</keyword>
<keyword evidence="8" id="KW-0175">Coiled coil</keyword>
<dbReference type="STRING" id="53326.A0A016U6T0"/>
<dbReference type="Gene3D" id="3.30.710.10">
    <property type="entry name" value="Potassium Channel Kv1.1, Chain A"/>
    <property type="match status" value="1"/>
</dbReference>
<accession>A0A016U6T0</accession>
<feature type="domain" description="BTB" evidence="9">
    <location>
        <begin position="64"/>
        <end position="124"/>
    </location>
</feature>
<dbReference type="SUPFAM" id="SSF57903">
    <property type="entry name" value="FYVE/PHD zinc finger"/>
    <property type="match status" value="1"/>
</dbReference>
<dbReference type="InterPro" id="IPR000306">
    <property type="entry name" value="Znf_FYVE"/>
</dbReference>
<evidence type="ECO:0000256" key="7">
    <source>
        <dbReference type="PROSITE-ProRule" id="PRU00091"/>
    </source>
</evidence>
<keyword evidence="4" id="KW-0862">Zinc</keyword>
<dbReference type="InterPro" id="IPR000210">
    <property type="entry name" value="BTB/POZ_dom"/>
</dbReference>
<dbReference type="Pfam" id="PF00023">
    <property type="entry name" value="Ank"/>
    <property type="match status" value="2"/>
</dbReference>
<evidence type="ECO:0000313" key="12">
    <source>
        <dbReference type="Proteomes" id="UP000024635"/>
    </source>
</evidence>
<dbReference type="PROSITE" id="PS50097">
    <property type="entry name" value="BTB"/>
    <property type="match status" value="1"/>
</dbReference>
<sequence>MGSLNQLDLLREEHLKLQSKYEQLRQQYAFLQAKVDPGQSPDAGSLAGELFATMKNLFEQHTFSDIVIHVDGRDVKCHKFLLMTRSNHWNDLEGLESVEIKDTSFEAFEVVYRWMYMDVLPRSKFSNELLKEVCQIAFRYHFSGLQARCVQLLKARVDVSNCISLYEFADVENVIDLRDYCGAVVAAHWSEFKPQQFAHLPAPSLFRLLKKNSHHVLHSIIQLNREDVLLLYFIENDSKVSALVNAIDQTGLSPLELALTSGHINMANQLLSKNANCNAVDEAGKSILARMIEKGRFVSGDVFACEFLASAGADLAFVHEKTRSTLLHFIASSSSNQNAMAEWAESRLKEMSIDSTDAKGRTAVLLSVVSGNLPLARVLINNHADVVKADGESRSPLSVALFERNDLDLSAQIVKLGGISAVNHRVDKESLLHIAVKRDSLDISKFLLENNAMVDVEDKSGATPLEVAVRQNNAGMVNLLLTYGASVRPPRSGQNYILHTAVSKGAQMLKVFAEKAKDVDWSASGVLSYALDEKALDCARIAVSAGAQVESKDSEGNTLLIQRILQSDDAGATFLLEQGAKHLVKDSHGRSCFELAAFYGLINTLRVICGLGVNINERTGGGFGYTVLKHALSEGHYDCATLLVSLGCDLESVTADGSFIQTMLHHFIDTADEKAAVFLVQNGCNGNATRASRDSGDEKEEVALHRAVAAGLNELVAALVTAKVNLNWQDAQGRTACHIAIQEKNAEALSELLKANDVSFLSVRDKVGQTPFSLAVVTKEHSLAAAIVERQPHVALQTNGNGENLLHTSVKSNDLESVLFLLSTHTDATRVTTDGSKRSALHYAANVDNELILRNLILAGCDVGLTAADGSTALHVAVRANRPVHTEILLENGADPNLIDERRENALLAAVRCGSVDCVKVLVANANVDSLAVNKNAQSALHLCATLTGEKVPPRSSPAEICDLLLRREAGRLSDKEFGAFVDLRDADGNTGEKDAVLALLLAYMAGNGDVCRCLLRGGATMGARNADGATMFTYETPTRLLLFRLLDSLEREPRWSDGDMCDCGVRFSITVRKHHCRHCGRLVCAKCSEVTMPIAKFGEEKRVRVCSLCAEVLTTGCVR</sequence>
<dbReference type="Gene3D" id="1.25.40.20">
    <property type="entry name" value="Ankyrin repeat-containing domain"/>
    <property type="match status" value="6"/>
</dbReference>
<dbReference type="InterPro" id="IPR011011">
    <property type="entry name" value="Znf_FYVE_PHD"/>
</dbReference>
<evidence type="ECO:0008006" key="13">
    <source>
        <dbReference type="Google" id="ProtNLM"/>
    </source>
</evidence>
<dbReference type="Pfam" id="PF12796">
    <property type="entry name" value="Ank_2"/>
    <property type="match status" value="3"/>
</dbReference>
<evidence type="ECO:0000259" key="9">
    <source>
        <dbReference type="PROSITE" id="PS50097"/>
    </source>
</evidence>
<dbReference type="AlphaFoldDB" id="A0A016U6T0"/>
<dbReference type="InterPro" id="IPR017455">
    <property type="entry name" value="Znf_FYVE-rel"/>
</dbReference>
<feature type="coiled-coil region" evidence="8">
    <location>
        <begin position="7"/>
        <end position="34"/>
    </location>
</feature>
<dbReference type="Gene3D" id="3.30.40.10">
    <property type="entry name" value="Zinc/RING finger domain, C3HC4 (zinc finger)"/>
    <property type="match status" value="1"/>
</dbReference>
<dbReference type="OrthoDB" id="2306477at2759"/>
<evidence type="ECO:0000256" key="6">
    <source>
        <dbReference type="PROSITE-ProRule" id="PRU00023"/>
    </source>
</evidence>
<evidence type="ECO:0000256" key="4">
    <source>
        <dbReference type="ARBA" id="ARBA00022833"/>
    </source>
</evidence>
<dbReference type="InterPro" id="IPR002110">
    <property type="entry name" value="Ankyrin_rpt"/>
</dbReference>
<keyword evidence="2" id="KW-0677">Repeat</keyword>
<keyword evidence="1" id="KW-0479">Metal-binding</keyword>
<proteinExistence type="predicted"/>
<dbReference type="InterPro" id="IPR036770">
    <property type="entry name" value="Ankyrin_rpt-contain_sf"/>
</dbReference>
<dbReference type="InterPro" id="IPR011333">
    <property type="entry name" value="SKP1/BTB/POZ_sf"/>
</dbReference>
<comment type="caution">
    <text evidence="11">The sequence shown here is derived from an EMBL/GenBank/DDBJ whole genome shotgun (WGS) entry which is preliminary data.</text>
</comment>
<dbReference type="PROSITE" id="PS50178">
    <property type="entry name" value="ZF_FYVE"/>
    <property type="match status" value="1"/>
</dbReference>
<evidence type="ECO:0000256" key="3">
    <source>
        <dbReference type="ARBA" id="ARBA00022771"/>
    </source>
</evidence>
<dbReference type="Pfam" id="PF00651">
    <property type="entry name" value="BTB"/>
    <property type="match status" value="1"/>
</dbReference>
<dbReference type="PROSITE" id="PS50297">
    <property type="entry name" value="ANK_REP_REGION"/>
    <property type="match status" value="4"/>
</dbReference>
<dbReference type="PANTHER" id="PTHR24198:SF165">
    <property type="entry name" value="ANKYRIN REPEAT-CONTAINING PROTEIN-RELATED"/>
    <property type="match status" value="1"/>
</dbReference>
<evidence type="ECO:0000256" key="2">
    <source>
        <dbReference type="ARBA" id="ARBA00022737"/>
    </source>
</evidence>
<dbReference type="SMART" id="SM00064">
    <property type="entry name" value="FYVE"/>
    <property type="match status" value="1"/>
</dbReference>
<evidence type="ECO:0000256" key="1">
    <source>
        <dbReference type="ARBA" id="ARBA00022723"/>
    </source>
</evidence>
<protein>
    <recommendedName>
        <fullName evidence="13">FYVE zinc finger</fullName>
    </recommendedName>
</protein>
<dbReference type="SMART" id="SM00225">
    <property type="entry name" value="BTB"/>
    <property type="match status" value="1"/>
</dbReference>
<dbReference type="InterPro" id="IPR049763">
    <property type="entry name" value="ANKFY1_BACK"/>
</dbReference>
<dbReference type="Proteomes" id="UP000024635">
    <property type="component" value="Unassembled WGS sequence"/>
</dbReference>
<dbReference type="SMART" id="SM00248">
    <property type="entry name" value="ANK"/>
    <property type="match status" value="17"/>
</dbReference>
<feature type="repeat" description="ANK" evidence="6">
    <location>
        <begin position="250"/>
        <end position="282"/>
    </location>
</feature>
<organism evidence="11 12">
    <name type="scientific">Ancylostoma ceylanicum</name>
    <dbReference type="NCBI Taxonomy" id="53326"/>
    <lineage>
        <taxon>Eukaryota</taxon>
        <taxon>Metazoa</taxon>
        <taxon>Ecdysozoa</taxon>
        <taxon>Nematoda</taxon>
        <taxon>Chromadorea</taxon>
        <taxon>Rhabditida</taxon>
        <taxon>Rhabditina</taxon>
        <taxon>Rhabditomorpha</taxon>
        <taxon>Strongyloidea</taxon>
        <taxon>Ancylostomatidae</taxon>
        <taxon>Ancylostomatinae</taxon>
        <taxon>Ancylostoma</taxon>
    </lineage>
</organism>
<dbReference type="EMBL" id="JARK01001390">
    <property type="protein sequence ID" value="EYC10626.1"/>
    <property type="molecule type" value="Genomic_DNA"/>
</dbReference>
<evidence type="ECO:0000259" key="10">
    <source>
        <dbReference type="PROSITE" id="PS50178"/>
    </source>
</evidence>
<feature type="repeat" description="ANK" evidence="6">
    <location>
        <begin position="869"/>
        <end position="901"/>
    </location>
</feature>